<dbReference type="EMBL" id="CM001488">
    <property type="protein sequence ID" value="EIM63431.1"/>
    <property type="molecule type" value="Genomic_DNA"/>
</dbReference>
<evidence type="ECO:0000313" key="2">
    <source>
        <dbReference type="Proteomes" id="UP000005778"/>
    </source>
</evidence>
<dbReference type="GO" id="GO:0008168">
    <property type="term" value="F:methyltransferase activity"/>
    <property type="evidence" value="ECO:0007669"/>
    <property type="project" value="UniProtKB-KW"/>
</dbReference>
<gene>
    <name evidence="1" type="ORF">DespoDRAFT_01495</name>
</gene>
<sequence>MIIKKTIQELTSELDQLDDDQAFLRQAYQLILGRQASDDELQFLQHRLDAGVARKIVIANLLLSPEYAQLNKKSVQLSWLEKKQLLIWKNWHALLSRIKAIHTFGRLVFNYAKDPAFMKKDVLSLNRQVEEIKSNLFFFLNQEAQAQQRRLDQFFFDVRQELRASKDPTVLDKIDAISLHAIDNYYLSLEQAYRGSRDEILERYKATVDLVKPLFAKEKEMRAADLGCGRGEWLQIISGYCAKVTGIDMNSAMISQCLSHGLQAEQSDLLEWLQQQPDQSLDVITAFHVIEHLPFEKLNMLIHEIYRVLTHGGSVILETPNPENIHVATHMFYRDPTHKTPVPKELSRHLLEFNGFTEIAVHPLHPFEDTMRVPEDSEVAKRFNSMVYGATDYMITGTKQPAKK</sequence>
<proteinExistence type="predicted"/>
<dbReference type="HOGENOM" id="CLU_039386_0_0_7"/>
<keyword evidence="1" id="KW-0808">Transferase</keyword>
<reference evidence="1 2" key="1">
    <citation type="submission" date="2011-09" db="EMBL/GenBank/DDBJ databases">
        <authorList>
            <consortium name="US DOE Joint Genome Institute (JGI-PGF)"/>
            <person name="Lucas S."/>
            <person name="Han J."/>
            <person name="Lapidus A."/>
            <person name="Cheng J.-F."/>
            <person name="Goodwin L."/>
            <person name="Pitluck S."/>
            <person name="Peters L."/>
            <person name="Land M.L."/>
            <person name="Hauser L."/>
            <person name="Orellana R."/>
            <person name="Lovley D."/>
            <person name="Woyke T.J."/>
        </authorList>
    </citation>
    <scope>NUCLEOTIDE SEQUENCE [LARGE SCALE GENOMIC DNA]</scope>
    <source>
        <strain evidence="1 2">2ac9</strain>
    </source>
</reference>
<dbReference type="PANTHER" id="PTHR43861">
    <property type="entry name" value="TRANS-ACONITATE 2-METHYLTRANSFERASE-RELATED"/>
    <property type="match status" value="1"/>
</dbReference>
<dbReference type="Gene3D" id="3.40.50.150">
    <property type="entry name" value="Vaccinia Virus protein VP39"/>
    <property type="match status" value="1"/>
</dbReference>
<dbReference type="SUPFAM" id="SSF53335">
    <property type="entry name" value="S-adenosyl-L-methionine-dependent methyltransferases"/>
    <property type="match status" value="1"/>
</dbReference>
<dbReference type="OrthoDB" id="9781225at2"/>
<dbReference type="eggNOG" id="COG4976">
    <property type="taxonomic scope" value="Bacteria"/>
</dbReference>
<dbReference type="GO" id="GO:0032259">
    <property type="term" value="P:methylation"/>
    <property type="evidence" value="ECO:0007669"/>
    <property type="project" value="UniProtKB-KW"/>
</dbReference>
<dbReference type="CDD" id="cd02440">
    <property type="entry name" value="AdoMet_MTases"/>
    <property type="match status" value="1"/>
</dbReference>
<dbReference type="AlphaFoldDB" id="I5B1R8"/>
<name>I5B1R8_9BACT</name>
<evidence type="ECO:0000313" key="1">
    <source>
        <dbReference type="EMBL" id="EIM63431.1"/>
    </source>
</evidence>
<dbReference type="InterPro" id="IPR029063">
    <property type="entry name" value="SAM-dependent_MTases_sf"/>
</dbReference>
<accession>I5B1R8</accession>
<keyword evidence="2" id="KW-1185">Reference proteome</keyword>
<reference evidence="1 2" key="2">
    <citation type="submission" date="2012-02" db="EMBL/GenBank/DDBJ databases">
        <title>Improved High-Quality Draft sequence of Desulfobacter postgatei 2ac9.</title>
        <authorList>
            <consortium name="US DOE Joint Genome Institute"/>
            <person name="Lucas S."/>
            <person name="Han J."/>
            <person name="Lapidus A."/>
            <person name="Cheng J.-F."/>
            <person name="Goodwin L."/>
            <person name="Pitluck S."/>
            <person name="Peters L."/>
            <person name="Ovchinnikova G."/>
            <person name="Held B."/>
            <person name="Detter J.C."/>
            <person name="Han C."/>
            <person name="Tapia R."/>
            <person name="Land M."/>
            <person name="Hauser L."/>
            <person name="Kyrpides N."/>
            <person name="Ivanova N."/>
            <person name="Pagani I."/>
            <person name="Orellana R."/>
            <person name="Lovley D."/>
            <person name="Woyke T."/>
        </authorList>
    </citation>
    <scope>NUCLEOTIDE SEQUENCE [LARGE SCALE GENOMIC DNA]</scope>
    <source>
        <strain evidence="1 2">2ac9</strain>
    </source>
</reference>
<dbReference type="RefSeq" id="WP_004072503.1">
    <property type="nucleotide sequence ID" value="NZ_CM001488.1"/>
</dbReference>
<keyword evidence="1" id="KW-0489">Methyltransferase</keyword>
<protein>
    <submittedName>
        <fullName evidence="1">Methylase involved in ubiquinone/menaquinone biosynthesis</fullName>
    </submittedName>
</protein>
<keyword evidence="1" id="KW-0830">Ubiquinone</keyword>
<organism evidence="1 2">
    <name type="scientific">Desulfobacter postgatei 2ac9</name>
    <dbReference type="NCBI Taxonomy" id="879212"/>
    <lineage>
        <taxon>Bacteria</taxon>
        <taxon>Pseudomonadati</taxon>
        <taxon>Thermodesulfobacteriota</taxon>
        <taxon>Desulfobacteria</taxon>
        <taxon>Desulfobacterales</taxon>
        <taxon>Desulfobacteraceae</taxon>
        <taxon>Desulfobacter</taxon>
    </lineage>
</organism>
<dbReference type="STRING" id="879212.DespoDRAFT_01495"/>
<dbReference type="Pfam" id="PF13489">
    <property type="entry name" value="Methyltransf_23"/>
    <property type="match status" value="1"/>
</dbReference>
<dbReference type="Proteomes" id="UP000005778">
    <property type="component" value="Chromosome"/>
</dbReference>